<comment type="similarity">
    <text evidence="1">Belongs to the sigma-70 factor family. ECF subfamily.</text>
</comment>
<dbReference type="Pfam" id="PF04542">
    <property type="entry name" value="Sigma70_r2"/>
    <property type="match status" value="1"/>
</dbReference>
<evidence type="ECO:0000256" key="1">
    <source>
        <dbReference type="ARBA" id="ARBA00010641"/>
    </source>
</evidence>
<dbReference type="InterPro" id="IPR007627">
    <property type="entry name" value="RNA_pol_sigma70_r2"/>
</dbReference>
<evidence type="ECO:0000256" key="4">
    <source>
        <dbReference type="ARBA" id="ARBA00023163"/>
    </source>
</evidence>
<protein>
    <submittedName>
        <fullName evidence="6">RNA polymerase sigma-70 factor (ECF subfamily)</fullName>
    </submittedName>
</protein>
<dbReference type="InterPro" id="IPR039425">
    <property type="entry name" value="RNA_pol_sigma-70-like"/>
</dbReference>
<dbReference type="NCBIfam" id="TIGR02937">
    <property type="entry name" value="sigma70-ECF"/>
    <property type="match status" value="1"/>
</dbReference>
<evidence type="ECO:0000313" key="7">
    <source>
        <dbReference type="Proteomes" id="UP000294963"/>
    </source>
</evidence>
<dbReference type="EMBL" id="SLVJ01000002">
    <property type="protein sequence ID" value="TCM69760.1"/>
    <property type="molecule type" value="Genomic_DNA"/>
</dbReference>
<name>A0A4R1Y3Q7_ACICA</name>
<comment type="caution">
    <text evidence="6">The sequence shown here is derived from an EMBL/GenBank/DDBJ whole genome shotgun (WGS) entry which is preliminary data.</text>
</comment>
<evidence type="ECO:0000256" key="3">
    <source>
        <dbReference type="ARBA" id="ARBA00023082"/>
    </source>
</evidence>
<reference evidence="6 7" key="1">
    <citation type="submission" date="2019-03" db="EMBL/GenBank/DDBJ databases">
        <title>Genomic analyses of the natural microbiome of Caenorhabditis elegans.</title>
        <authorList>
            <person name="Samuel B."/>
        </authorList>
    </citation>
    <scope>NUCLEOTIDE SEQUENCE [LARGE SCALE GENOMIC DNA]</scope>
    <source>
        <strain evidence="6 7">JUb89</strain>
    </source>
</reference>
<accession>A0A4R1Y3Q7</accession>
<sequence>MDHFLPSQNPHQFVHELYLEHHDWLQQWLHYRISYPFNAADIVQDTFCKLLQNKNLFLVQQPRAYLVNIAKHLLIDQQRRYHLEKNYLAQFTQQLDEHALNIDSNQVEEAVHILDFLTVALQSTHALARKAFLLYYFEGYSQSEVAQAISKSLRSTQLYLAECLNLCFVARQQLLESGPE</sequence>
<dbReference type="PANTHER" id="PTHR43133:SF63">
    <property type="entry name" value="RNA POLYMERASE SIGMA FACTOR FECI-RELATED"/>
    <property type="match status" value="1"/>
</dbReference>
<dbReference type="GO" id="GO:0006352">
    <property type="term" value="P:DNA-templated transcription initiation"/>
    <property type="evidence" value="ECO:0007669"/>
    <property type="project" value="InterPro"/>
</dbReference>
<evidence type="ECO:0000256" key="2">
    <source>
        <dbReference type="ARBA" id="ARBA00023015"/>
    </source>
</evidence>
<dbReference type="GO" id="GO:0016987">
    <property type="term" value="F:sigma factor activity"/>
    <property type="evidence" value="ECO:0007669"/>
    <property type="project" value="UniProtKB-KW"/>
</dbReference>
<keyword evidence="7" id="KW-1185">Reference proteome</keyword>
<keyword evidence="4" id="KW-0804">Transcription</keyword>
<keyword evidence="3" id="KW-0731">Sigma factor</keyword>
<dbReference type="SUPFAM" id="SSF88946">
    <property type="entry name" value="Sigma2 domain of RNA polymerase sigma factors"/>
    <property type="match status" value="1"/>
</dbReference>
<organism evidence="6 7">
    <name type="scientific">Acinetobacter calcoaceticus</name>
    <dbReference type="NCBI Taxonomy" id="471"/>
    <lineage>
        <taxon>Bacteria</taxon>
        <taxon>Pseudomonadati</taxon>
        <taxon>Pseudomonadota</taxon>
        <taxon>Gammaproteobacteria</taxon>
        <taxon>Moraxellales</taxon>
        <taxon>Moraxellaceae</taxon>
        <taxon>Acinetobacter</taxon>
        <taxon>Acinetobacter calcoaceticus/baumannii complex</taxon>
    </lineage>
</organism>
<dbReference type="Gene3D" id="1.10.1740.10">
    <property type="match status" value="1"/>
</dbReference>
<gene>
    <name evidence="6" type="ORF">EC844_10219</name>
</gene>
<dbReference type="InterPro" id="IPR013325">
    <property type="entry name" value="RNA_pol_sigma_r2"/>
</dbReference>
<dbReference type="AlphaFoldDB" id="A0A4R1Y3Q7"/>
<dbReference type="InterPro" id="IPR013324">
    <property type="entry name" value="RNA_pol_sigma_r3/r4-like"/>
</dbReference>
<dbReference type="OrthoDB" id="9797134at2"/>
<dbReference type="Proteomes" id="UP000294963">
    <property type="component" value="Unassembled WGS sequence"/>
</dbReference>
<evidence type="ECO:0000313" key="6">
    <source>
        <dbReference type="EMBL" id="TCM69760.1"/>
    </source>
</evidence>
<keyword evidence="2" id="KW-0805">Transcription regulation</keyword>
<feature type="domain" description="RNA polymerase sigma-70 region 2" evidence="5">
    <location>
        <begin position="17"/>
        <end position="80"/>
    </location>
</feature>
<dbReference type="PANTHER" id="PTHR43133">
    <property type="entry name" value="RNA POLYMERASE ECF-TYPE SIGMA FACTO"/>
    <property type="match status" value="1"/>
</dbReference>
<dbReference type="InterPro" id="IPR014284">
    <property type="entry name" value="RNA_pol_sigma-70_dom"/>
</dbReference>
<proteinExistence type="inferred from homology"/>
<evidence type="ECO:0000259" key="5">
    <source>
        <dbReference type="Pfam" id="PF04542"/>
    </source>
</evidence>
<dbReference type="SUPFAM" id="SSF88659">
    <property type="entry name" value="Sigma3 and sigma4 domains of RNA polymerase sigma factors"/>
    <property type="match status" value="1"/>
</dbReference>